<proteinExistence type="predicted"/>
<dbReference type="RefSeq" id="WP_134218894.1">
    <property type="nucleotide sequence ID" value="NZ_QFGA01000001.1"/>
</dbReference>
<feature type="transmembrane region" description="Helical" evidence="6">
    <location>
        <begin position="7"/>
        <end position="28"/>
    </location>
</feature>
<accession>A0A4Y7REP1</accession>
<evidence type="ECO:0000256" key="2">
    <source>
        <dbReference type="ARBA" id="ARBA00022448"/>
    </source>
</evidence>
<dbReference type="Pfam" id="PF01545">
    <property type="entry name" value="Cation_efflux"/>
    <property type="match status" value="1"/>
</dbReference>
<evidence type="ECO:0000256" key="4">
    <source>
        <dbReference type="ARBA" id="ARBA00022989"/>
    </source>
</evidence>
<dbReference type="AlphaFoldDB" id="A0A4Y7REP1"/>
<feature type="domain" description="Cation efflux protein transmembrane" evidence="7">
    <location>
        <begin position="8"/>
        <end position="175"/>
    </location>
</feature>
<comment type="subcellular location">
    <subcellularLocation>
        <location evidence="1">Membrane</location>
        <topology evidence="1">Multi-pass membrane protein</topology>
    </subcellularLocation>
</comment>
<feature type="transmembrane region" description="Helical" evidence="6">
    <location>
        <begin position="75"/>
        <end position="94"/>
    </location>
</feature>
<comment type="caution">
    <text evidence="8">The sequence shown here is derived from an EMBL/GenBank/DDBJ whole genome shotgun (WGS) entry which is preliminary data.</text>
</comment>
<dbReference type="Proteomes" id="UP000298324">
    <property type="component" value="Unassembled WGS sequence"/>
</dbReference>
<reference evidence="8 9" key="1">
    <citation type="journal article" date="2018" name="Environ. Microbiol.">
        <title>Novel energy conservation strategies and behaviour of Pelotomaculum schinkii driving syntrophic propionate catabolism.</title>
        <authorList>
            <person name="Hidalgo-Ahumada C.A.P."/>
            <person name="Nobu M.K."/>
            <person name="Narihiro T."/>
            <person name="Tamaki H."/>
            <person name="Liu W.T."/>
            <person name="Kamagata Y."/>
            <person name="Stams A.J.M."/>
            <person name="Imachi H."/>
            <person name="Sousa D.Z."/>
        </authorList>
    </citation>
    <scope>NUCLEOTIDE SEQUENCE [LARGE SCALE GENOMIC DNA]</scope>
    <source>
        <strain evidence="8 9">HH</strain>
    </source>
</reference>
<dbReference type="InterPro" id="IPR027469">
    <property type="entry name" value="Cation_efflux_TMD_sf"/>
</dbReference>
<feature type="transmembrane region" description="Helical" evidence="6">
    <location>
        <begin position="114"/>
        <end position="132"/>
    </location>
</feature>
<dbReference type="GO" id="GO:0008324">
    <property type="term" value="F:monoatomic cation transmembrane transporter activity"/>
    <property type="evidence" value="ECO:0007669"/>
    <property type="project" value="InterPro"/>
</dbReference>
<evidence type="ECO:0000313" key="9">
    <source>
        <dbReference type="Proteomes" id="UP000298324"/>
    </source>
</evidence>
<evidence type="ECO:0000313" key="8">
    <source>
        <dbReference type="EMBL" id="TEB07253.1"/>
    </source>
</evidence>
<keyword evidence="2" id="KW-0813">Transport</keyword>
<dbReference type="Gene3D" id="1.20.1510.10">
    <property type="entry name" value="Cation efflux protein transmembrane domain"/>
    <property type="match status" value="1"/>
</dbReference>
<keyword evidence="9" id="KW-1185">Reference proteome</keyword>
<dbReference type="SUPFAM" id="SSF161111">
    <property type="entry name" value="Cation efflux protein transmembrane domain-like"/>
    <property type="match status" value="1"/>
</dbReference>
<protein>
    <submittedName>
        <fullName evidence="8">Ferrous-iron efflux pump FieF</fullName>
    </submittedName>
</protein>
<evidence type="ECO:0000256" key="1">
    <source>
        <dbReference type="ARBA" id="ARBA00004141"/>
    </source>
</evidence>
<evidence type="ECO:0000259" key="7">
    <source>
        <dbReference type="Pfam" id="PF01545"/>
    </source>
</evidence>
<sequence length="177" mass="19341">MGESVKAIWAALVVNIVICLVKLAAALITGSSAMLAESFHSLADSGNQLLLLIGQRLSMRPPDVQHPFGYGKERFFWAFVVAISMFAVGATFSVYEGAKGFLQPHRITNPTINYIILGLGIFLESIALRIAYKQFSATRKFGIWRSLREAKDPALLTVIFEDSAAMVGIVLALLGFF</sequence>
<evidence type="ECO:0000256" key="6">
    <source>
        <dbReference type="SAM" id="Phobius"/>
    </source>
</evidence>
<keyword evidence="4 6" id="KW-1133">Transmembrane helix</keyword>
<keyword evidence="3 6" id="KW-0812">Transmembrane</keyword>
<dbReference type="GO" id="GO:0006829">
    <property type="term" value="P:zinc ion transport"/>
    <property type="evidence" value="ECO:0007669"/>
    <property type="project" value="InterPro"/>
</dbReference>
<dbReference type="InterPro" id="IPR040177">
    <property type="entry name" value="SLC30A9"/>
</dbReference>
<evidence type="ECO:0000256" key="5">
    <source>
        <dbReference type="ARBA" id="ARBA00023136"/>
    </source>
</evidence>
<evidence type="ECO:0000256" key="3">
    <source>
        <dbReference type="ARBA" id="ARBA00022692"/>
    </source>
</evidence>
<dbReference type="InterPro" id="IPR058533">
    <property type="entry name" value="Cation_efflux_TM"/>
</dbReference>
<dbReference type="NCBIfam" id="TIGR01297">
    <property type="entry name" value="CDF"/>
    <property type="match status" value="1"/>
</dbReference>
<feature type="transmembrane region" description="Helical" evidence="6">
    <location>
        <begin position="153"/>
        <end position="176"/>
    </location>
</feature>
<organism evidence="8 9">
    <name type="scientific">Pelotomaculum schinkii</name>
    <dbReference type="NCBI Taxonomy" id="78350"/>
    <lineage>
        <taxon>Bacteria</taxon>
        <taxon>Bacillati</taxon>
        <taxon>Bacillota</taxon>
        <taxon>Clostridia</taxon>
        <taxon>Eubacteriales</taxon>
        <taxon>Desulfotomaculaceae</taxon>
        <taxon>Pelotomaculum</taxon>
    </lineage>
</organism>
<gene>
    <name evidence="8" type="primary">fieF_1</name>
    <name evidence="8" type="ORF">Psch_00800</name>
</gene>
<dbReference type="GO" id="GO:0016020">
    <property type="term" value="C:membrane"/>
    <property type="evidence" value="ECO:0007669"/>
    <property type="project" value="UniProtKB-SubCell"/>
</dbReference>
<dbReference type="PANTHER" id="PTHR13414">
    <property type="entry name" value="HUEL-CATION TRANSPORTER"/>
    <property type="match status" value="1"/>
</dbReference>
<keyword evidence="5 6" id="KW-0472">Membrane</keyword>
<name>A0A4Y7REP1_9FIRM</name>
<dbReference type="EMBL" id="QFGA01000001">
    <property type="protein sequence ID" value="TEB07253.1"/>
    <property type="molecule type" value="Genomic_DNA"/>
</dbReference>
<dbReference type="PANTHER" id="PTHR13414:SF9">
    <property type="entry name" value="PROTON-COUPLED ZINC ANTIPORTER SLC30A9, MITOCHONDRIAL"/>
    <property type="match status" value="1"/>
</dbReference>
<dbReference type="InterPro" id="IPR002524">
    <property type="entry name" value="Cation_efflux"/>
</dbReference>